<dbReference type="InterPro" id="IPR036390">
    <property type="entry name" value="WH_DNA-bd_sf"/>
</dbReference>
<evidence type="ECO:0000313" key="3">
    <source>
        <dbReference type="Proteomes" id="UP000250222"/>
    </source>
</evidence>
<feature type="domain" description="HTH arsR-type" evidence="1">
    <location>
        <begin position="13"/>
        <end position="90"/>
    </location>
</feature>
<dbReference type="InterPro" id="IPR036388">
    <property type="entry name" value="WH-like_DNA-bd_sf"/>
</dbReference>
<dbReference type="SUPFAM" id="SSF46785">
    <property type="entry name" value="Winged helix' DNA-binding domain"/>
    <property type="match status" value="1"/>
</dbReference>
<dbReference type="InterPro" id="IPR001845">
    <property type="entry name" value="HTH_ArsR_DNA-bd_dom"/>
</dbReference>
<name>A0A2Y9AI14_9MICO</name>
<accession>A0A2Y9AI14</accession>
<sequence>MAAREQQLINEPERIRALSHPLRLRLLDILGEQGELTATQCAELTGESVASCSFHLRMLEKYGFIERAEARGREKPWRTVSRGGYATEIDPEVPGSVQATAELARLTFQQRAQGLWAAVERLGEEPPEWIEATRLMGGSFWATAQEAAEVADQIQELLGRFEERDDPALRPEGARRVRVMSTIHSEQPTRDA</sequence>
<dbReference type="Proteomes" id="UP000250222">
    <property type="component" value="Unassembled WGS sequence"/>
</dbReference>
<dbReference type="GO" id="GO:0003700">
    <property type="term" value="F:DNA-binding transcription factor activity"/>
    <property type="evidence" value="ECO:0007669"/>
    <property type="project" value="InterPro"/>
</dbReference>
<dbReference type="SMART" id="SM00418">
    <property type="entry name" value="HTH_ARSR"/>
    <property type="match status" value="1"/>
</dbReference>
<gene>
    <name evidence="2" type="ORF">SAMN05216184_10930</name>
</gene>
<dbReference type="EMBL" id="UETB01000009">
    <property type="protein sequence ID" value="SSA43970.1"/>
    <property type="molecule type" value="Genomic_DNA"/>
</dbReference>
<evidence type="ECO:0000259" key="1">
    <source>
        <dbReference type="SMART" id="SM00418"/>
    </source>
</evidence>
<dbReference type="RefSeq" id="WP_110852891.1">
    <property type="nucleotide sequence ID" value="NZ_QKLZ01000009.1"/>
</dbReference>
<evidence type="ECO:0000313" key="2">
    <source>
        <dbReference type="EMBL" id="SSA43970.1"/>
    </source>
</evidence>
<dbReference type="OrthoDB" id="7945987at2"/>
<dbReference type="Gene3D" id="1.10.10.10">
    <property type="entry name" value="Winged helix-like DNA-binding domain superfamily/Winged helix DNA-binding domain"/>
    <property type="match status" value="1"/>
</dbReference>
<organism evidence="2 3">
    <name type="scientific">Georgenia satyanarayanai</name>
    <dbReference type="NCBI Taxonomy" id="860221"/>
    <lineage>
        <taxon>Bacteria</taxon>
        <taxon>Bacillati</taxon>
        <taxon>Actinomycetota</taxon>
        <taxon>Actinomycetes</taxon>
        <taxon>Micrococcales</taxon>
        <taxon>Bogoriellaceae</taxon>
        <taxon>Georgenia</taxon>
    </lineage>
</organism>
<proteinExistence type="predicted"/>
<dbReference type="Pfam" id="PF12840">
    <property type="entry name" value="HTH_20"/>
    <property type="match status" value="1"/>
</dbReference>
<reference evidence="2 3" key="1">
    <citation type="submission" date="2016-10" db="EMBL/GenBank/DDBJ databases">
        <authorList>
            <person name="Cai Z."/>
        </authorList>
    </citation>
    <scope>NUCLEOTIDE SEQUENCE [LARGE SCALE GENOMIC DNA]</scope>
    <source>
        <strain evidence="2 3">CGMCC 1.10826</strain>
    </source>
</reference>
<keyword evidence="3" id="KW-1185">Reference proteome</keyword>
<dbReference type="AlphaFoldDB" id="A0A2Y9AI14"/>
<dbReference type="CDD" id="cd00090">
    <property type="entry name" value="HTH_ARSR"/>
    <property type="match status" value="1"/>
</dbReference>
<dbReference type="InterPro" id="IPR011991">
    <property type="entry name" value="ArsR-like_HTH"/>
</dbReference>
<protein>
    <submittedName>
        <fullName evidence="2">Transcriptional regulator, ArsR family</fullName>
    </submittedName>
</protein>